<reference evidence="2 3" key="1">
    <citation type="submission" date="2017-05" db="EMBL/GenBank/DDBJ databases">
        <title>Thiocyanate degradation by Thiohalobacter thiocyanaticus FOKN1.</title>
        <authorList>
            <person name="Oshiki M."/>
            <person name="Fukushima T."/>
            <person name="Kawano S."/>
            <person name="Nakagawa J."/>
        </authorList>
    </citation>
    <scope>NUCLEOTIDE SEQUENCE [LARGE SCALE GENOMIC DNA]</scope>
    <source>
        <strain evidence="2 3">FOKN1</strain>
    </source>
</reference>
<dbReference type="AlphaFoldDB" id="A0A1Z4VPD5"/>
<dbReference type="InterPro" id="IPR036390">
    <property type="entry name" value="WH_DNA-bd_sf"/>
</dbReference>
<evidence type="ECO:0000313" key="2">
    <source>
        <dbReference type="EMBL" id="BAZ93292.1"/>
    </source>
</evidence>
<dbReference type="EMBL" id="AP018052">
    <property type="protein sequence ID" value="BAZ93292.1"/>
    <property type="molecule type" value="Genomic_DNA"/>
</dbReference>
<dbReference type="GO" id="GO:0003677">
    <property type="term" value="F:DNA binding"/>
    <property type="evidence" value="ECO:0007669"/>
    <property type="project" value="UniProtKB-KW"/>
</dbReference>
<dbReference type="RefSeq" id="WP_096365119.1">
    <property type="nucleotide sequence ID" value="NZ_AP018052.1"/>
</dbReference>
<keyword evidence="1" id="KW-0238">DNA-binding</keyword>
<dbReference type="InterPro" id="IPR036388">
    <property type="entry name" value="WH-like_DNA-bd_sf"/>
</dbReference>
<evidence type="ECO:0000256" key="1">
    <source>
        <dbReference type="ARBA" id="ARBA00023125"/>
    </source>
</evidence>
<protein>
    <submittedName>
        <fullName evidence="2">Transcriptional regulator</fullName>
    </submittedName>
</protein>
<dbReference type="InterPro" id="IPR030489">
    <property type="entry name" value="TR_Rrf2-type_CS"/>
</dbReference>
<dbReference type="PROSITE" id="PS51197">
    <property type="entry name" value="HTH_RRF2_2"/>
    <property type="match status" value="1"/>
</dbReference>
<accession>A0A1Z4VPD5</accession>
<dbReference type="Gene3D" id="1.10.10.10">
    <property type="entry name" value="Winged helix-like DNA-binding domain superfamily/Winged helix DNA-binding domain"/>
    <property type="match status" value="1"/>
</dbReference>
<dbReference type="Proteomes" id="UP000218765">
    <property type="component" value="Chromosome"/>
</dbReference>
<gene>
    <name evidence="2" type="ORF">FOKN1_0890</name>
</gene>
<dbReference type="GO" id="GO:0005829">
    <property type="term" value="C:cytosol"/>
    <property type="evidence" value="ECO:0007669"/>
    <property type="project" value="TreeGrafter"/>
</dbReference>
<dbReference type="OrthoDB" id="9795923at2"/>
<dbReference type="GO" id="GO:0003700">
    <property type="term" value="F:DNA-binding transcription factor activity"/>
    <property type="evidence" value="ECO:0007669"/>
    <property type="project" value="TreeGrafter"/>
</dbReference>
<dbReference type="PROSITE" id="PS01332">
    <property type="entry name" value="HTH_RRF2_1"/>
    <property type="match status" value="1"/>
</dbReference>
<dbReference type="SUPFAM" id="SSF46785">
    <property type="entry name" value="Winged helix' DNA-binding domain"/>
    <property type="match status" value="1"/>
</dbReference>
<dbReference type="Pfam" id="PF02082">
    <property type="entry name" value="Rrf2"/>
    <property type="match status" value="1"/>
</dbReference>
<dbReference type="InterPro" id="IPR000944">
    <property type="entry name" value="Tscrpt_reg_Rrf2"/>
</dbReference>
<dbReference type="PANTHER" id="PTHR33221">
    <property type="entry name" value="WINGED HELIX-TURN-HELIX TRANSCRIPTIONAL REGULATOR, RRF2 FAMILY"/>
    <property type="match status" value="1"/>
</dbReference>
<organism evidence="2 3">
    <name type="scientific">Thiohalobacter thiocyanaticus</name>
    <dbReference type="NCBI Taxonomy" id="585455"/>
    <lineage>
        <taxon>Bacteria</taxon>
        <taxon>Pseudomonadati</taxon>
        <taxon>Pseudomonadota</taxon>
        <taxon>Gammaproteobacteria</taxon>
        <taxon>Thiohalobacterales</taxon>
        <taxon>Thiohalobacteraceae</taxon>
        <taxon>Thiohalobacter</taxon>
    </lineage>
</organism>
<dbReference type="KEGG" id="ttc:FOKN1_0890"/>
<keyword evidence="3" id="KW-1185">Reference proteome</keyword>
<dbReference type="PANTHER" id="PTHR33221:SF4">
    <property type="entry name" value="HTH-TYPE TRANSCRIPTIONAL REPRESSOR NSRR"/>
    <property type="match status" value="1"/>
</dbReference>
<sequence>MRLTTFSDYTLRVLIYLAVQEHSVTTIAGIAEAYGISKNHLMKVVHQLAGDGYVETTRGKGGGVRLKQAPEAISIGAVLRRTEADSVLVECFRPQGSECRIETACMLRGIFHQAEEAFYGVLDDITLAQVVENRARLQALLPGTAD</sequence>
<evidence type="ECO:0000313" key="3">
    <source>
        <dbReference type="Proteomes" id="UP000218765"/>
    </source>
</evidence>
<name>A0A1Z4VPD5_9GAMM</name>
<dbReference type="NCBIfam" id="TIGR00738">
    <property type="entry name" value="rrf2_super"/>
    <property type="match status" value="1"/>
</dbReference>
<proteinExistence type="predicted"/>